<dbReference type="EMBL" id="KQ981261">
    <property type="protein sequence ID" value="KYN44087.1"/>
    <property type="molecule type" value="Genomic_DNA"/>
</dbReference>
<dbReference type="AlphaFoldDB" id="A0A195FUX0"/>
<sequence length="216" mass="25176">MVNYCILCKVCTTTTSASSFHRFPKDKDRRSKWLQAINMNKVPQCARLCSNHFKSSDYQETIYGLKASLKKTAIPEIISQEINSDANNNTAASSDEKEFHTEIQQNTCKEQSGKIKIEEYSMEFNNAAKYNPNSLKRKLMENKEIDFPLKHIKYMKDINVYEVSKNQDEAKMVLEIALETIVEQAKKIQHLQIQRCKLKNRVQSLMELNKHLHHNF</sequence>
<evidence type="ECO:0000313" key="15">
    <source>
        <dbReference type="Proteomes" id="UP000078541"/>
    </source>
</evidence>
<keyword evidence="3" id="KW-0479">Metal-binding</keyword>
<dbReference type="SUPFAM" id="SSF57716">
    <property type="entry name" value="Glucocorticoid receptor-like (DNA-binding domain)"/>
    <property type="match status" value="1"/>
</dbReference>
<dbReference type="SMART" id="SM00980">
    <property type="entry name" value="THAP"/>
    <property type="match status" value="1"/>
</dbReference>
<dbReference type="InterPro" id="IPR006612">
    <property type="entry name" value="THAP_Znf"/>
</dbReference>
<evidence type="ECO:0000256" key="7">
    <source>
        <dbReference type="ARBA" id="ARBA00023054"/>
    </source>
</evidence>
<accession>A0A195FUX0</accession>
<evidence type="ECO:0000313" key="14">
    <source>
        <dbReference type="EMBL" id="KYN44087.1"/>
    </source>
</evidence>
<keyword evidence="4 12" id="KW-0863">Zinc-finger</keyword>
<proteinExistence type="inferred from homology"/>
<evidence type="ECO:0000256" key="5">
    <source>
        <dbReference type="ARBA" id="ARBA00022833"/>
    </source>
</evidence>
<keyword evidence="6" id="KW-0805">Transcription regulation</keyword>
<name>A0A195FUX0_9HYME</name>
<reference evidence="14 15" key="1">
    <citation type="submission" date="2016-03" db="EMBL/GenBank/DDBJ databases">
        <title>Trachymyrmex septentrionalis WGS genome.</title>
        <authorList>
            <person name="Nygaard S."/>
            <person name="Hu H."/>
            <person name="Boomsma J."/>
            <person name="Zhang G."/>
        </authorList>
    </citation>
    <scope>NUCLEOTIDE SEQUENCE [LARGE SCALE GENOMIC DNA]</scope>
    <source>
        <strain evidence="14">Tsep2-gDNA-1</strain>
        <tissue evidence="14">Whole body</tissue>
    </source>
</reference>
<evidence type="ECO:0000256" key="3">
    <source>
        <dbReference type="ARBA" id="ARBA00022723"/>
    </source>
</evidence>
<evidence type="ECO:0000256" key="12">
    <source>
        <dbReference type="PROSITE-ProRule" id="PRU00309"/>
    </source>
</evidence>
<dbReference type="InterPro" id="IPR038441">
    <property type="entry name" value="THAP_Znf_sf"/>
</dbReference>
<evidence type="ECO:0000259" key="13">
    <source>
        <dbReference type="PROSITE" id="PS50950"/>
    </source>
</evidence>
<dbReference type="Proteomes" id="UP000078541">
    <property type="component" value="Unassembled WGS sequence"/>
</dbReference>
<evidence type="ECO:0000256" key="4">
    <source>
        <dbReference type="ARBA" id="ARBA00022771"/>
    </source>
</evidence>
<dbReference type="GO" id="GO:0043565">
    <property type="term" value="F:sequence-specific DNA binding"/>
    <property type="evidence" value="ECO:0007669"/>
    <property type="project" value="InterPro"/>
</dbReference>
<evidence type="ECO:0000256" key="2">
    <source>
        <dbReference type="ARBA" id="ARBA00006177"/>
    </source>
</evidence>
<dbReference type="SMART" id="SM00692">
    <property type="entry name" value="DM3"/>
    <property type="match status" value="1"/>
</dbReference>
<keyword evidence="8 12" id="KW-0238">DNA-binding</keyword>
<dbReference type="GO" id="GO:0008270">
    <property type="term" value="F:zinc ion binding"/>
    <property type="evidence" value="ECO:0007669"/>
    <property type="project" value="UniProtKB-KW"/>
</dbReference>
<dbReference type="PROSITE" id="PS50950">
    <property type="entry name" value="ZF_THAP"/>
    <property type="match status" value="1"/>
</dbReference>
<dbReference type="Gene3D" id="6.20.210.20">
    <property type="entry name" value="THAP domain"/>
    <property type="match status" value="1"/>
</dbReference>
<dbReference type="GO" id="GO:0005654">
    <property type="term" value="C:nucleoplasm"/>
    <property type="evidence" value="ECO:0007669"/>
    <property type="project" value="UniProtKB-SubCell"/>
</dbReference>
<dbReference type="PANTHER" id="PTHR46600:SF1">
    <property type="entry name" value="THAP DOMAIN-CONTAINING PROTEIN 1"/>
    <property type="match status" value="1"/>
</dbReference>
<protein>
    <submittedName>
        <fullName evidence="14">THAP domain-containing protein 9</fullName>
    </submittedName>
</protein>
<evidence type="ECO:0000256" key="11">
    <source>
        <dbReference type="ARBA" id="ARBA00023306"/>
    </source>
</evidence>
<evidence type="ECO:0000256" key="8">
    <source>
        <dbReference type="ARBA" id="ARBA00023125"/>
    </source>
</evidence>
<evidence type="ECO:0000256" key="6">
    <source>
        <dbReference type="ARBA" id="ARBA00023015"/>
    </source>
</evidence>
<gene>
    <name evidence="14" type="ORF">ALC56_01403</name>
</gene>
<evidence type="ECO:0000256" key="1">
    <source>
        <dbReference type="ARBA" id="ARBA00004642"/>
    </source>
</evidence>
<dbReference type="InterPro" id="IPR026516">
    <property type="entry name" value="THAP1/10"/>
</dbReference>
<feature type="domain" description="THAP-type" evidence="13">
    <location>
        <begin position="1"/>
        <end position="78"/>
    </location>
</feature>
<comment type="subcellular location">
    <subcellularLocation>
        <location evidence="1">Nucleus</location>
        <location evidence="1">Nucleoplasm</location>
    </subcellularLocation>
</comment>
<keyword evidence="10" id="KW-0539">Nucleus</keyword>
<keyword evidence="5" id="KW-0862">Zinc</keyword>
<evidence type="ECO:0000256" key="10">
    <source>
        <dbReference type="ARBA" id="ARBA00023242"/>
    </source>
</evidence>
<evidence type="ECO:0000256" key="9">
    <source>
        <dbReference type="ARBA" id="ARBA00023163"/>
    </source>
</evidence>
<keyword evidence="11" id="KW-0131">Cell cycle</keyword>
<keyword evidence="7" id="KW-0175">Coiled coil</keyword>
<organism evidence="14 15">
    <name type="scientific">Trachymyrmex septentrionalis</name>
    <dbReference type="NCBI Taxonomy" id="34720"/>
    <lineage>
        <taxon>Eukaryota</taxon>
        <taxon>Metazoa</taxon>
        <taxon>Ecdysozoa</taxon>
        <taxon>Arthropoda</taxon>
        <taxon>Hexapoda</taxon>
        <taxon>Insecta</taxon>
        <taxon>Pterygota</taxon>
        <taxon>Neoptera</taxon>
        <taxon>Endopterygota</taxon>
        <taxon>Hymenoptera</taxon>
        <taxon>Apocrita</taxon>
        <taxon>Aculeata</taxon>
        <taxon>Formicoidea</taxon>
        <taxon>Formicidae</taxon>
        <taxon>Myrmicinae</taxon>
        <taxon>Trachymyrmex</taxon>
    </lineage>
</organism>
<keyword evidence="15" id="KW-1185">Reference proteome</keyword>
<dbReference type="STRING" id="34720.A0A195FUX0"/>
<dbReference type="Pfam" id="PF05485">
    <property type="entry name" value="THAP"/>
    <property type="match status" value="1"/>
</dbReference>
<dbReference type="PANTHER" id="PTHR46600">
    <property type="entry name" value="THAP DOMAIN-CONTAINING"/>
    <property type="match status" value="1"/>
</dbReference>
<comment type="similarity">
    <text evidence="2">Belongs to the THAP1 family.</text>
</comment>
<keyword evidence="9" id="KW-0804">Transcription</keyword>